<dbReference type="EMBL" id="JBHRTR010000048">
    <property type="protein sequence ID" value="MFC3230697.1"/>
    <property type="molecule type" value="Genomic_DNA"/>
</dbReference>
<organism evidence="1 2">
    <name type="scientific">Marinibaculum pumilum</name>
    <dbReference type="NCBI Taxonomy" id="1766165"/>
    <lineage>
        <taxon>Bacteria</taxon>
        <taxon>Pseudomonadati</taxon>
        <taxon>Pseudomonadota</taxon>
        <taxon>Alphaproteobacteria</taxon>
        <taxon>Rhodospirillales</taxon>
        <taxon>Rhodospirillaceae</taxon>
        <taxon>Marinibaculum</taxon>
    </lineage>
</organism>
<keyword evidence="2" id="KW-1185">Reference proteome</keyword>
<name>A0ABV7L7Q0_9PROT</name>
<dbReference type="Proteomes" id="UP001595528">
    <property type="component" value="Unassembled WGS sequence"/>
</dbReference>
<evidence type="ECO:0000313" key="2">
    <source>
        <dbReference type="Proteomes" id="UP001595528"/>
    </source>
</evidence>
<reference evidence="2" key="1">
    <citation type="journal article" date="2019" name="Int. J. Syst. Evol. Microbiol.">
        <title>The Global Catalogue of Microorganisms (GCM) 10K type strain sequencing project: providing services to taxonomists for standard genome sequencing and annotation.</title>
        <authorList>
            <consortium name="The Broad Institute Genomics Platform"/>
            <consortium name="The Broad Institute Genome Sequencing Center for Infectious Disease"/>
            <person name="Wu L."/>
            <person name="Ma J."/>
        </authorList>
    </citation>
    <scope>NUCLEOTIDE SEQUENCE [LARGE SCALE GENOMIC DNA]</scope>
    <source>
        <strain evidence="2">KCTC 42964</strain>
    </source>
</reference>
<sequence>MCALCGVLGVEHHWSAAPTGAAADAASADPVRRRADRRHRIAAVNAVLAPARLTVAEWQGTAYLLRSPTGRTTIVDSLADLWPAAEAMTSRSLDPLDPTALDALEVRR</sequence>
<proteinExistence type="predicted"/>
<dbReference type="RefSeq" id="WP_379906112.1">
    <property type="nucleotide sequence ID" value="NZ_JBHRTR010000048.1"/>
</dbReference>
<accession>A0ABV7L7Q0</accession>
<comment type="caution">
    <text evidence="1">The sequence shown here is derived from an EMBL/GenBank/DDBJ whole genome shotgun (WGS) entry which is preliminary data.</text>
</comment>
<gene>
    <name evidence="1" type="ORF">ACFOGJ_25840</name>
</gene>
<evidence type="ECO:0000313" key="1">
    <source>
        <dbReference type="EMBL" id="MFC3230697.1"/>
    </source>
</evidence>
<protein>
    <submittedName>
        <fullName evidence="1">Uncharacterized protein</fullName>
    </submittedName>
</protein>